<feature type="domain" description="Tr-type G" evidence="1">
    <location>
        <begin position="135"/>
        <end position="361"/>
    </location>
</feature>
<dbReference type="InterPro" id="IPR050055">
    <property type="entry name" value="EF-Tu_GTPase"/>
</dbReference>
<keyword evidence="3" id="KW-1185">Reference proteome</keyword>
<name>A0AAD5U818_9FUNG</name>
<evidence type="ECO:0000313" key="3">
    <source>
        <dbReference type="Proteomes" id="UP001211065"/>
    </source>
</evidence>
<dbReference type="EMBL" id="JADGJW010000005">
    <property type="protein sequence ID" value="KAJ3228142.1"/>
    <property type="molecule type" value="Genomic_DNA"/>
</dbReference>
<dbReference type="PANTHER" id="PTHR43721:SF9">
    <property type="entry name" value="GTP-BINDING PROTEIN 1"/>
    <property type="match status" value="1"/>
</dbReference>
<dbReference type="SUPFAM" id="SSF50447">
    <property type="entry name" value="Translation proteins"/>
    <property type="match status" value="1"/>
</dbReference>
<dbReference type="GO" id="GO:0003924">
    <property type="term" value="F:GTPase activity"/>
    <property type="evidence" value="ECO:0007669"/>
    <property type="project" value="InterPro"/>
</dbReference>
<dbReference type="PROSITE" id="PS51722">
    <property type="entry name" value="G_TR_2"/>
    <property type="match status" value="1"/>
</dbReference>
<organism evidence="2 3">
    <name type="scientific">Clydaea vesicula</name>
    <dbReference type="NCBI Taxonomy" id="447962"/>
    <lineage>
        <taxon>Eukaryota</taxon>
        <taxon>Fungi</taxon>
        <taxon>Fungi incertae sedis</taxon>
        <taxon>Chytridiomycota</taxon>
        <taxon>Chytridiomycota incertae sedis</taxon>
        <taxon>Chytridiomycetes</taxon>
        <taxon>Lobulomycetales</taxon>
        <taxon>Lobulomycetaceae</taxon>
        <taxon>Clydaea</taxon>
    </lineage>
</organism>
<dbReference type="Gene3D" id="3.40.50.300">
    <property type="entry name" value="P-loop containing nucleotide triphosphate hydrolases"/>
    <property type="match status" value="1"/>
</dbReference>
<dbReference type="GO" id="GO:0003746">
    <property type="term" value="F:translation elongation factor activity"/>
    <property type="evidence" value="ECO:0007669"/>
    <property type="project" value="TreeGrafter"/>
</dbReference>
<accession>A0AAD5U818</accession>
<dbReference type="InterPro" id="IPR009000">
    <property type="entry name" value="Transl_B-barrel_sf"/>
</dbReference>
<proteinExistence type="predicted"/>
<evidence type="ECO:0000259" key="1">
    <source>
        <dbReference type="PROSITE" id="PS51722"/>
    </source>
</evidence>
<reference evidence="2" key="1">
    <citation type="submission" date="2020-05" db="EMBL/GenBank/DDBJ databases">
        <title>Phylogenomic resolution of chytrid fungi.</title>
        <authorList>
            <person name="Stajich J.E."/>
            <person name="Amses K."/>
            <person name="Simmons R."/>
            <person name="Seto K."/>
            <person name="Myers J."/>
            <person name="Bonds A."/>
            <person name="Quandt C.A."/>
            <person name="Barry K."/>
            <person name="Liu P."/>
            <person name="Grigoriev I."/>
            <person name="Longcore J.E."/>
            <person name="James T.Y."/>
        </authorList>
    </citation>
    <scope>NUCLEOTIDE SEQUENCE</scope>
    <source>
        <strain evidence="2">JEL0476</strain>
    </source>
</reference>
<evidence type="ECO:0000313" key="2">
    <source>
        <dbReference type="EMBL" id="KAJ3228142.1"/>
    </source>
</evidence>
<sequence length="578" mass="64698">MEGTFEKKKLNYKKSFLIEKLENFTLPKEVEKGNVEYKLKLVNPPVERINHLTTQMKWRLAEGHGEMLYEIGVADNGTLVGLSDEDLIASIATLKIMASQLSAEITVVSEKLVEGTGRKVAEILVRKGFNALDHFLEIRIAIIGNQDAGKSTFLSVLSQGQLDNGRGKARLNLLRHRHEIESGRTSSISKEVIGFDSSGEMINYAKSDVTSVEQVCELSTKIVTFLDLPGFQKYQMTTISGLSGSNPDYACLVLSATSGGLNTVSSEHIGISVHLNVPIFIVLTKIDIASGEIFTKTLNSLFHTLKSPYVRRIPIIAQQDDFSWMENFTSLRVIPIFLVSSVTGENFSLLEKFFNILPKPLSENDEKLLEGEAEFNIEEIYEVPGVGSVVGGLLSSGRINLQTWAGKQQIFYVGPDSKGNFEKVLLHSIHRQRCPVKHIKAGQAATIAVNLIDAPIEPDAKVFYYRKGQVILSYPPDLNNNICWEFNCELYSLQKSKFSLNHSDDEIINFPSQGMVYCGNIRQAARVVKLLEIESDSISADLRYFKVRFKFQKEQEWVKIGQTIIFRSDELKFVGKIV</sequence>
<dbReference type="GO" id="GO:0005525">
    <property type="term" value="F:GTP binding"/>
    <property type="evidence" value="ECO:0007669"/>
    <property type="project" value="InterPro"/>
</dbReference>
<dbReference type="Pfam" id="PF00009">
    <property type="entry name" value="GTP_EFTU"/>
    <property type="match status" value="1"/>
</dbReference>
<dbReference type="InterPro" id="IPR000795">
    <property type="entry name" value="T_Tr_GTP-bd_dom"/>
</dbReference>
<dbReference type="Proteomes" id="UP001211065">
    <property type="component" value="Unassembled WGS sequence"/>
</dbReference>
<dbReference type="AlphaFoldDB" id="A0AAD5U818"/>
<dbReference type="InterPro" id="IPR027417">
    <property type="entry name" value="P-loop_NTPase"/>
</dbReference>
<protein>
    <recommendedName>
        <fullName evidence="1">Tr-type G domain-containing protein</fullName>
    </recommendedName>
</protein>
<comment type="caution">
    <text evidence="2">The sequence shown here is derived from an EMBL/GenBank/DDBJ whole genome shotgun (WGS) entry which is preliminary data.</text>
</comment>
<dbReference type="Gene3D" id="2.40.30.10">
    <property type="entry name" value="Translation factors"/>
    <property type="match status" value="1"/>
</dbReference>
<dbReference type="PANTHER" id="PTHR43721">
    <property type="entry name" value="ELONGATION FACTOR TU-RELATED"/>
    <property type="match status" value="1"/>
</dbReference>
<dbReference type="SUPFAM" id="SSF52540">
    <property type="entry name" value="P-loop containing nucleoside triphosphate hydrolases"/>
    <property type="match status" value="1"/>
</dbReference>
<gene>
    <name evidence="2" type="ORF">HK099_006022</name>
</gene>